<name>A0A0B0DFY3_9MICC</name>
<organism evidence="1 2">
    <name type="scientific">Kocuria marina</name>
    <dbReference type="NCBI Taxonomy" id="223184"/>
    <lineage>
        <taxon>Bacteria</taxon>
        <taxon>Bacillati</taxon>
        <taxon>Actinomycetota</taxon>
        <taxon>Actinomycetes</taxon>
        <taxon>Micrococcales</taxon>
        <taxon>Micrococcaceae</taxon>
        <taxon>Kocuria</taxon>
    </lineage>
</organism>
<proteinExistence type="predicted"/>
<accession>A0A0B0DFY3</accession>
<gene>
    <name evidence="1" type="ORF">AS25_08415</name>
</gene>
<protein>
    <submittedName>
        <fullName evidence="1">Uncharacterized protein</fullName>
    </submittedName>
</protein>
<dbReference type="Proteomes" id="UP000030664">
    <property type="component" value="Unassembled WGS sequence"/>
</dbReference>
<dbReference type="STRING" id="223184.AS25_08415"/>
<comment type="caution">
    <text evidence="1">The sequence shown here is derived from an EMBL/GenBank/DDBJ whole genome shotgun (WGS) entry which is preliminary data.</text>
</comment>
<reference evidence="1 2" key="1">
    <citation type="submission" date="2014-09" db="EMBL/GenBank/DDBJ databases">
        <title>High-quality draft genome sequence of Kocuria marina SO9-6, an actinobacterium isolated from a copper mine.</title>
        <authorList>
            <person name="Castro D.B."/>
            <person name="Pereira L.B."/>
            <person name="Silva M.V."/>
            <person name="Silva B.P."/>
            <person name="Zanardi B.R."/>
            <person name="Carlos C."/>
            <person name="Belgini D.R."/>
            <person name="Limache E.G."/>
            <person name="Lacerda G.V."/>
            <person name="Nery M.B."/>
            <person name="Gomes M.B."/>
            <person name="Souza S."/>
            <person name="Silva T.M."/>
            <person name="Rodrigues V.D."/>
            <person name="Paulino L.C."/>
            <person name="Vicentini R."/>
            <person name="Ferraz L.F."/>
            <person name="Ottoboni L.M."/>
        </authorList>
    </citation>
    <scope>NUCLEOTIDE SEQUENCE [LARGE SCALE GENOMIC DNA]</scope>
    <source>
        <strain evidence="1 2">SO9-6</strain>
    </source>
</reference>
<sequence>MVRDFLMCGWTVADLHHALDFQPDGSPWPHNGLPADAEAGRLRGLLRYRLAAYRTASGEPLRSRDQQLANAAAENRAAAVKAAREAKEAWQARAARIGRDSPAKVIALAEIRAMFRK</sequence>
<dbReference type="eggNOG" id="ENOG502ZMK2">
    <property type="taxonomic scope" value="Bacteria"/>
</dbReference>
<evidence type="ECO:0000313" key="2">
    <source>
        <dbReference type="Proteomes" id="UP000030664"/>
    </source>
</evidence>
<evidence type="ECO:0000313" key="1">
    <source>
        <dbReference type="EMBL" id="KHE74184.1"/>
    </source>
</evidence>
<dbReference type="AlphaFoldDB" id="A0A0B0DFY3"/>
<dbReference type="EMBL" id="JROM01000030">
    <property type="protein sequence ID" value="KHE74184.1"/>
    <property type="molecule type" value="Genomic_DNA"/>
</dbReference>